<dbReference type="EMBL" id="QVQW01000015">
    <property type="protein sequence ID" value="RKU46342.1"/>
    <property type="molecule type" value="Genomic_DNA"/>
</dbReference>
<reference evidence="2 3" key="1">
    <citation type="submission" date="2018-08" db="EMBL/GenBank/DDBJ databases">
        <title>Draft genome of the lignicolous fungus Coniochaeta pulveracea.</title>
        <authorList>
            <person name="Borstlap C.J."/>
            <person name="De Witt R.N."/>
            <person name="Botha A."/>
            <person name="Volschenk H."/>
        </authorList>
    </citation>
    <scope>NUCLEOTIDE SEQUENCE [LARGE SCALE GENOMIC DNA]</scope>
    <source>
        <strain evidence="2 3">CAB683</strain>
    </source>
</reference>
<evidence type="ECO:0000256" key="1">
    <source>
        <dbReference type="SAM" id="MobiDB-lite"/>
    </source>
</evidence>
<dbReference type="Proteomes" id="UP000275385">
    <property type="component" value="Unassembled WGS sequence"/>
</dbReference>
<comment type="caution">
    <text evidence="2">The sequence shown here is derived from an EMBL/GenBank/DDBJ whole genome shotgun (WGS) entry which is preliminary data.</text>
</comment>
<organism evidence="2 3">
    <name type="scientific">Coniochaeta pulveracea</name>
    <dbReference type="NCBI Taxonomy" id="177199"/>
    <lineage>
        <taxon>Eukaryota</taxon>
        <taxon>Fungi</taxon>
        <taxon>Dikarya</taxon>
        <taxon>Ascomycota</taxon>
        <taxon>Pezizomycotina</taxon>
        <taxon>Sordariomycetes</taxon>
        <taxon>Sordariomycetidae</taxon>
        <taxon>Coniochaetales</taxon>
        <taxon>Coniochaetaceae</taxon>
        <taxon>Coniochaeta</taxon>
    </lineage>
</organism>
<feature type="compositionally biased region" description="Acidic residues" evidence="1">
    <location>
        <begin position="154"/>
        <end position="171"/>
    </location>
</feature>
<evidence type="ECO:0000313" key="2">
    <source>
        <dbReference type="EMBL" id="RKU46342.1"/>
    </source>
</evidence>
<feature type="compositionally biased region" description="Polar residues" evidence="1">
    <location>
        <begin position="442"/>
        <end position="454"/>
    </location>
</feature>
<protein>
    <submittedName>
        <fullName evidence="2">Uncharacterized protein</fullName>
    </submittedName>
</protein>
<feature type="region of interest" description="Disordered" evidence="1">
    <location>
        <begin position="414"/>
        <end position="471"/>
    </location>
</feature>
<feature type="compositionally biased region" description="Polar residues" evidence="1">
    <location>
        <begin position="291"/>
        <end position="307"/>
    </location>
</feature>
<feature type="compositionally biased region" description="Acidic residues" evidence="1">
    <location>
        <begin position="186"/>
        <end position="225"/>
    </location>
</feature>
<feature type="compositionally biased region" description="Acidic residues" evidence="1">
    <location>
        <begin position="40"/>
        <end position="57"/>
    </location>
</feature>
<proteinExistence type="predicted"/>
<gene>
    <name evidence="2" type="ORF">DL546_008641</name>
</gene>
<feature type="compositionally biased region" description="Acidic residues" evidence="1">
    <location>
        <begin position="331"/>
        <end position="340"/>
    </location>
</feature>
<feature type="compositionally biased region" description="Acidic residues" evidence="1">
    <location>
        <begin position="85"/>
        <end position="120"/>
    </location>
</feature>
<accession>A0A420YEJ2</accession>
<dbReference type="AlphaFoldDB" id="A0A420YEJ2"/>
<name>A0A420YEJ2_9PEZI</name>
<evidence type="ECO:0000313" key="3">
    <source>
        <dbReference type="Proteomes" id="UP000275385"/>
    </source>
</evidence>
<feature type="region of interest" description="Disordered" evidence="1">
    <location>
        <begin position="22"/>
        <end position="366"/>
    </location>
</feature>
<dbReference type="STRING" id="177199.A0A420YEJ2"/>
<keyword evidence="3" id="KW-1185">Reference proteome</keyword>
<feature type="compositionally biased region" description="Low complexity" evidence="1">
    <location>
        <begin position="73"/>
        <end position="84"/>
    </location>
</feature>
<feature type="compositionally biased region" description="Basic and acidic residues" evidence="1">
    <location>
        <begin position="460"/>
        <end position="471"/>
    </location>
</feature>
<sequence>MKEVIAAAALSDKRLRRYFAESPRWPSYHEHESAGSEGSLAEDEPTTEGTEEAEGSSDDGHSRHAGAGRDAYDAAGYGADVASSSDEDPVQDTENEAEDDEDEQGEAEQESVEEEDEPQEVAEQPAADLESADDEDEEQEDAEDWDQPQPFFSDDTDGEGDDGGDKEEEGGVVEAGNVEQAKHDEADNEEGKEEESDEDESEAEESEAEESEAEESEAEESEEESQAGVSHANGSAHENGTEDAVEHCLDVDLSESSHQLVIADSQGERSHLREPLARNRDTETVIPDAQGEQSTGTDADTCASLSGGNRHPQDNAEETSSPGSDVAMPAESEDDEDAESLETPKATDRCSGVRKALSDTCDDDEPPEFALCQGFPQYGIPPLVIRPLTGLATSSIHNLKETLALWKGAGQAAVSHHEVPGKRRQTGDTAPQGPAKRRRGGEQSQRAGSDSIGQPGSVRLEVRISSRRDTP</sequence>
<feature type="compositionally biased region" description="Acidic residues" evidence="1">
    <location>
        <begin position="130"/>
        <end position="146"/>
    </location>
</feature>
<feature type="compositionally biased region" description="Basic and acidic residues" evidence="1">
    <location>
        <begin position="266"/>
        <end position="283"/>
    </location>
</feature>